<dbReference type="EMBL" id="JAFEUM010000005">
    <property type="protein sequence ID" value="MBM7037366.1"/>
    <property type="molecule type" value="Genomic_DNA"/>
</dbReference>
<evidence type="ECO:0000256" key="4">
    <source>
        <dbReference type="HAMAP-Rule" id="MF_01411"/>
    </source>
</evidence>
<gene>
    <name evidence="4 7" type="primary">lptD</name>
    <name evidence="7" type="ORF">JQC93_13205</name>
</gene>
<dbReference type="NCBIfam" id="NF002997">
    <property type="entry name" value="PRK03761.1"/>
    <property type="match status" value="1"/>
</dbReference>
<keyword evidence="3 4" id="KW-0998">Cell outer membrane</keyword>
<dbReference type="PANTHER" id="PTHR30189:SF1">
    <property type="entry name" value="LPS-ASSEMBLY PROTEIN LPTD"/>
    <property type="match status" value="1"/>
</dbReference>
<comment type="caution">
    <text evidence="4">Lacks conserved residue(s) required for the propagation of feature annotation.</text>
</comment>
<reference evidence="7 8" key="1">
    <citation type="submission" date="2021-02" db="EMBL/GenBank/DDBJ databases">
        <authorList>
            <person name="Park J.-S."/>
        </authorList>
    </citation>
    <scope>NUCLEOTIDE SEQUENCE [LARGE SCALE GENOMIC DNA]</scope>
    <source>
        <strain evidence="7 8">188UL20-2</strain>
    </source>
</reference>
<comment type="subunit">
    <text evidence="4">Component of the lipopolysaccharide transport and assembly complex. Interacts with LptE and LptA.</text>
</comment>
<evidence type="ECO:0000256" key="2">
    <source>
        <dbReference type="ARBA" id="ARBA00023136"/>
    </source>
</evidence>
<keyword evidence="8" id="KW-1185">Reference proteome</keyword>
<sequence precursor="true">MHNDSRTKVGTLLFAILCALPNFVAAESDTTKNTTTDGSHALGDNFDQCLVNSDENQDIESQTTYVEADSLAGQRGDKARYEGDVVVTQGVKVLKADTVTFHETDNIAVAEGNVFLTDGQIKTDATRVTTDLDTNNSSIENADYEMLCEQGRGTAKLIYSEGKNYYELEDGTITSCPEDDKSWQFKASSIEIDQDKQTATLHNPRFEIQEVPVFWMPYMTIPTGDERKTGFLYPSVAFGSRDGFEAEIPFYWNIAPNYDLETNIKYMQNRGLQLDNQFRLLTDFGQSQVDFQWLGEDKLYEDLGDRWGVGLQHNGIYNNNWKFGIDYGQVSDIYFFRDIDSNIGEREDGQLLQDAYTSYRNQNWDTTLRVRSFQLLYEPNAEDGLPYEMLPQLEANYYLPQVYKYLDLDVISHVTRFQTDGTTDVQPEGATRVHIEPGATIPIVTTWGSAITEARLLGTYYNQDIENYVGVDDLEEEVVRFVPQFRSIGTLILERDTSLFGGYTQTLEPTVQYLYVGKVDQSGIYGNYDTTTLQGDYYSLFRPRKKSGVDDIVAANQISYGASTRFYDDEYRERASLSFGQIIHLDDRYDTPNDDQLAWAMEGDFNFNDYLYYHGGLYYSVDQGELATANSSLEYRHGRGYIQGNYRYVTKDYIDSTVDFDTENITNDGISQLGLVTGYSINRNWQANVQYYYDTTESIPLELVASLRYNSDCWYIGFTYSDLIRSYENLGVDNSEPEYEQNLGINFGIVGFGQALGSDTGSNSGALGYGRPFRLDN</sequence>
<dbReference type="Proteomes" id="UP000809621">
    <property type="component" value="Unassembled WGS sequence"/>
</dbReference>
<organism evidence="7 8">
    <name type="scientific">Vibrio ulleungensis</name>
    <dbReference type="NCBI Taxonomy" id="2807619"/>
    <lineage>
        <taxon>Bacteria</taxon>
        <taxon>Pseudomonadati</taxon>
        <taxon>Pseudomonadota</taxon>
        <taxon>Gammaproteobacteria</taxon>
        <taxon>Vibrionales</taxon>
        <taxon>Vibrionaceae</taxon>
        <taxon>Vibrio</taxon>
    </lineage>
</organism>
<dbReference type="InterPro" id="IPR050218">
    <property type="entry name" value="LptD"/>
</dbReference>
<comment type="similarity">
    <text evidence="4">Belongs to the LptD family.</text>
</comment>
<protein>
    <recommendedName>
        <fullName evidence="4">LPS-assembly protein LptD</fullName>
    </recommendedName>
</protein>
<evidence type="ECO:0000259" key="6">
    <source>
        <dbReference type="Pfam" id="PF04453"/>
    </source>
</evidence>
<dbReference type="InterPro" id="IPR007543">
    <property type="entry name" value="LptD_C"/>
</dbReference>
<evidence type="ECO:0000256" key="1">
    <source>
        <dbReference type="ARBA" id="ARBA00022729"/>
    </source>
</evidence>
<keyword evidence="1 4" id="KW-0732">Signal</keyword>
<evidence type="ECO:0000313" key="7">
    <source>
        <dbReference type="EMBL" id="MBM7037366.1"/>
    </source>
</evidence>
<evidence type="ECO:0000313" key="8">
    <source>
        <dbReference type="Proteomes" id="UP000809621"/>
    </source>
</evidence>
<name>A0ABS2HNA8_9VIBR</name>
<dbReference type="Pfam" id="PF03968">
    <property type="entry name" value="LptD_N"/>
    <property type="match status" value="1"/>
</dbReference>
<comment type="caution">
    <text evidence="7">The sequence shown here is derived from an EMBL/GenBank/DDBJ whole genome shotgun (WGS) entry which is preliminary data.</text>
</comment>
<comment type="function">
    <text evidence="4">Together with LptE, is involved in the assembly of lipopolysaccharide (LPS) at the surface of the outer membrane.</text>
</comment>
<dbReference type="RefSeq" id="WP_205158903.1">
    <property type="nucleotide sequence ID" value="NZ_JAFEUM010000005.1"/>
</dbReference>
<feature type="signal peptide" evidence="4">
    <location>
        <begin position="1"/>
        <end position="26"/>
    </location>
</feature>
<feature type="domain" description="LptD C-terminal" evidence="6">
    <location>
        <begin position="305"/>
        <end position="685"/>
    </location>
</feature>
<keyword evidence="2 4" id="KW-0472">Membrane</keyword>
<dbReference type="Pfam" id="PF04453">
    <property type="entry name" value="LptD"/>
    <property type="match status" value="1"/>
</dbReference>
<feature type="domain" description="Organic solvent tolerance-like N-terminal" evidence="5">
    <location>
        <begin position="65"/>
        <end position="197"/>
    </location>
</feature>
<dbReference type="InterPro" id="IPR020889">
    <property type="entry name" value="LipoPS_assembly_LptD"/>
</dbReference>
<accession>A0ABS2HNA8</accession>
<dbReference type="HAMAP" id="MF_01411">
    <property type="entry name" value="LPS_assembly_LptD"/>
    <property type="match status" value="1"/>
</dbReference>
<dbReference type="InterPro" id="IPR005653">
    <property type="entry name" value="OstA-like_N"/>
</dbReference>
<proteinExistence type="inferred from homology"/>
<comment type="subcellular location">
    <subcellularLocation>
        <location evidence="4">Cell outer membrane</location>
    </subcellularLocation>
</comment>
<dbReference type="PANTHER" id="PTHR30189">
    <property type="entry name" value="LPS-ASSEMBLY PROTEIN"/>
    <property type="match status" value="1"/>
</dbReference>
<evidence type="ECO:0000259" key="5">
    <source>
        <dbReference type="Pfam" id="PF03968"/>
    </source>
</evidence>
<evidence type="ECO:0000256" key="3">
    <source>
        <dbReference type="ARBA" id="ARBA00023237"/>
    </source>
</evidence>
<dbReference type="Gene3D" id="2.60.450.10">
    <property type="entry name" value="Lipopolysaccharide (LPS) transport protein A like domain"/>
    <property type="match status" value="1"/>
</dbReference>
<feature type="chain" id="PRO_5044938856" description="LPS-assembly protein LptD" evidence="4">
    <location>
        <begin position="27"/>
        <end position="777"/>
    </location>
</feature>